<evidence type="ECO:0000313" key="3">
    <source>
        <dbReference type="Proteomes" id="UP001152797"/>
    </source>
</evidence>
<evidence type="ECO:0000313" key="2">
    <source>
        <dbReference type="EMBL" id="CAL4806742.1"/>
    </source>
</evidence>
<evidence type="ECO:0000313" key="1">
    <source>
        <dbReference type="EMBL" id="CAI4019430.1"/>
    </source>
</evidence>
<sequence>MNMLTFLDLQIGFPYFSLGAFCMDLSQLEKETLSDLGFQCCTHGRMQCLHPDCNRNMCRSFFRIALRVLLIKRPGETWNQEFWYGFLMQLQMRHDLSCCS</sequence>
<dbReference type="EMBL" id="CAMXCT010006749">
    <property type="protein sequence ID" value="CAI4019430.1"/>
    <property type="molecule type" value="Genomic_DNA"/>
</dbReference>
<accession>A0A9P1GRC0</accession>
<organism evidence="1">
    <name type="scientific">Cladocopium goreaui</name>
    <dbReference type="NCBI Taxonomy" id="2562237"/>
    <lineage>
        <taxon>Eukaryota</taxon>
        <taxon>Sar</taxon>
        <taxon>Alveolata</taxon>
        <taxon>Dinophyceae</taxon>
        <taxon>Suessiales</taxon>
        <taxon>Symbiodiniaceae</taxon>
        <taxon>Cladocopium</taxon>
    </lineage>
</organism>
<dbReference type="Proteomes" id="UP001152797">
    <property type="component" value="Unassembled WGS sequence"/>
</dbReference>
<comment type="caution">
    <text evidence="1">The sequence shown here is derived from an EMBL/GenBank/DDBJ whole genome shotgun (WGS) entry which is preliminary data.</text>
</comment>
<dbReference type="EMBL" id="CAMXCT020006749">
    <property type="protein sequence ID" value="CAL1172805.1"/>
    <property type="molecule type" value="Genomic_DNA"/>
</dbReference>
<dbReference type="EMBL" id="CAMXCT030006749">
    <property type="protein sequence ID" value="CAL4806742.1"/>
    <property type="molecule type" value="Genomic_DNA"/>
</dbReference>
<proteinExistence type="predicted"/>
<reference evidence="1" key="1">
    <citation type="submission" date="2022-10" db="EMBL/GenBank/DDBJ databases">
        <authorList>
            <person name="Chen Y."/>
            <person name="Dougan E. K."/>
            <person name="Chan C."/>
            <person name="Rhodes N."/>
            <person name="Thang M."/>
        </authorList>
    </citation>
    <scope>NUCLEOTIDE SEQUENCE</scope>
</reference>
<dbReference type="AlphaFoldDB" id="A0A9P1GRC0"/>
<reference evidence="2 3" key="2">
    <citation type="submission" date="2024-05" db="EMBL/GenBank/DDBJ databases">
        <authorList>
            <person name="Chen Y."/>
            <person name="Shah S."/>
            <person name="Dougan E. K."/>
            <person name="Thang M."/>
            <person name="Chan C."/>
        </authorList>
    </citation>
    <scope>NUCLEOTIDE SEQUENCE [LARGE SCALE GENOMIC DNA]</scope>
</reference>
<gene>
    <name evidence="1" type="ORF">C1SCF055_LOCUS43931</name>
</gene>
<keyword evidence="3" id="KW-1185">Reference proteome</keyword>
<protein>
    <submittedName>
        <fullName evidence="1">Uncharacterized protein</fullName>
    </submittedName>
</protein>
<name>A0A9P1GRC0_9DINO</name>